<dbReference type="Proteomes" id="UP000018144">
    <property type="component" value="Unassembled WGS sequence"/>
</dbReference>
<evidence type="ECO:0000313" key="1">
    <source>
        <dbReference type="EMBL" id="CCX04275.1"/>
    </source>
</evidence>
<dbReference type="EMBL" id="HF935197">
    <property type="protein sequence ID" value="CCX04275.1"/>
    <property type="molecule type" value="Genomic_DNA"/>
</dbReference>
<proteinExistence type="predicted"/>
<reference evidence="1 2" key="1">
    <citation type="journal article" date="2013" name="PLoS Genet.">
        <title>The genome and development-dependent transcriptomes of Pyronema confluens: a window into fungal evolution.</title>
        <authorList>
            <person name="Traeger S."/>
            <person name="Altegoer F."/>
            <person name="Freitag M."/>
            <person name="Gabaldon T."/>
            <person name="Kempken F."/>
            <person name="Kumar A."/>
            <person name="Marcet-Houben M."/>
            <person name="Poggeler S."/>
            <person name="Stajich J.E."/>
            <person name="Nowrousian M."/>
        </authorList>
    </citation>
    <scope>NUCLEOTIDE SEQUENCE [LARGE SCALE GENOMIC DNA]</scope>
    <source>
        <strain evidence="2">CBS 100304</strain>
        <tissue evidence="1">Vegetative mycelium</tissue>
    </source>
</reference>
<sequence>MVSCGDLSGLRRLLAERKVSLSDCDELGRSLLTIAYLSVKPAICKFL</sequence>
<organism evidence="1 2">
    <name type="scientific">Pyronema omphalodes (strain CBS 100304)</name>
    <name type="common">Pyronema confluens</name>
    <dbReference type="NCBI Taxonomy" id="1076935"/>
    <lineage>
        <taxon>Eukaryota</taxon>
        <taxon>Fungi</taxon>
        <taxon>Dikarya</taxon>
        <taxon>Ascomycota</taxon>
        <taxon>Pezizomycotina</taxon>
        <taxon>Pezizomycetes</taxon>
        <taxon>Pezizales</taxon>
        <taxon>Pyronemataceae</taxon>
        <taxon>Pyronema</taxon>
    </lineage>
</organism>
<accession>U4L2H6</accession>
<gene>
    <name evidence="1" type="ORF">PCON_01765</name>
</gene>
<name>U4L2H6_PYROM</name>
<protein>
    <submittedName>
        <fullName evidence="1">Uncharacterized protein</fullName>
    </submittedName>
</protein>
<dbReference type="AlphaFoldDB" id="U4L2H6"/>
<keyword evidence="2" id="KW-1185">Reference proteome</keyword>
<evidence type="ECO:0000313" key="2">
    <source>
        <dbReference type="Proteomes" id="UP000018144"/>
    </source>
</evidence>